<evidence type="ECO:0000313" key="1">
    <source>
        <dbReference type="EMBL" id="GIY01975.1"/>
    </source>
</evidence>
<gene>
    <name evidence="1" type="ORF">CEXT_95961</name>
</gene>
<name>A0AAV4PYZ6_CAEEX</name>
<protein>
    <submittedName>
        <fullName evidence="1">Uncharacterized protein</fullName>
    </submittedName>
</protein>
<proteinExistence type="predicted"/>
<reference evidence="1 2" key="1">
    <citation type="submission" date="2021-06" db="EMBL/GenBank/DDBJ databases">
        <title>Caerostris extrusa draft genome.</title>
        <authorList>
            <person name="Kono N."/>
            <person name="Arakawa K."/>
        </authorList>
    </citation>
    <scope>NUCLEOTIDE SEQUENCE [LARGE SCALE GENOMIC DNA]</scope>
</reference>
<evidence type="ECO:0000313" key="2">
    <source>
        <dbReference type="Proteomes" id="UP001054945"/>
    </source>
</evidence>
<dbReference type="AlphaFoldDB" id="A0AAV4PYZ6"/>
<dbReference type="Proteomes" id="UP001054945">
    <property type="component" value="Unassembled WGS sequence"/>
</dbReference>
<keyword evidence="2" id="KW-1185">Reference proteome</keyword>
<dbReference type="EMBL" id="BPLR01005392">
    <property type="protein sequence ID" value="GIY01975.1"/>
    <property type="molecule type" value="Genomic_DNA"/>
</dbReference>
<comment type="caution">
    <text evidence="1">The sequence shown here is derived from an EMBL/GenBank/DDBJ whole genome shotgun (WGS) entry which is preliminary data.</text>
</comment>
<sequence>MFHCDTSCMELTALTREIRILWKTFSCDDLTFLPLRKNEKIPFKSFDNRCENHCNNPAQVSCFLRITIFSEEARQFYGLSITSSSHKDVIFHFSLAGRVRNHLLWGDFCATKAFLLPADKTSTWN</sequence>
<organism evidence="1 2">
    <name type="scientific">Caerostris extrusa</name>
    <name type="common">Bark spider</name>
    <name type="synonym">Caerostris bankana</name>
    <dbReference type="NCBI Taxonomy" id="172846"/>
    <lineage>
        <taxon>Eukaryota</taxon>
        <taxon>Metazoa</taxon>
        <taxon>Ecdysozoa</taxon>
        <taxon>Arthropoda</taxon>
        <taxon>Chelicerata</taxon>
        <taxon>Arachnida</taxon>
        <taxon>Araneae</taxon>
        <taxon>Araneomorphae</taxon>
        <taxon>Entelegynae</taxon>
        <taxon>Araneoidea</taxon>
        <taxon>Araneidae</taxon>
        <taxon>Caerostris</taxon>
    </lineage>
</organism>
<accession>A0AAV4PYZ6</accession>